<dbReference type="Proteomes" id="UP001356704">
    <property type="component" value="Unassembled WGS sequence"/>
</dbReference>
<proteinExistence type="predicted"/>
<comment type="caution">
    <text evidence="1">The sequence shown here is derived from an EMBL/GenBank/DDBJ whole genome shotgun (WGS) entry which is preliminary data.</text>
</comment>
<protein>
    <submittedName>
        <fullName evidence="1">Uncharacterized protein</fullName>
    </submittedName>
</protein>
<reference evidence="1 2" key="1">
    <citation type="submission" date="2024-02" db="EMBL/GenBank/DDBJ databases">
        <title>Winogradskyella poriferorum JCM 12885.</title>
        <authorList>
            <person name="Zhang D.-F."/>
            <person name="Fu Z.-Y."/>
        </authorList>
    </citation>
    <scope>NUCLEOTIDE SEQUENCE [LARGE SCALE GENOMIC DNA]</scope>
    <source>
        <strain evidence="1 2">JCM 12885</strain>
    </source>
</reference>
<accession>A0ABU7W0J4</accession>
<dbReference type="EMBL" id="JAZHOU010000001">
    <property type="protein sequence ID" value="MEF3077501.1"/>
    <property type="molecule type" value="Genomic_DNA"/>
</dbReference>
<keyword evidence="2" id="KW-1185">Reference proteome</keyword>
<dbReference type="RefSeq" id="WP_331808339.1">
    <property type="nucleotide sequence ID" value="NZ_JAZHOU010000001.1"/>
</dbReference>
<sequence>MSCEKKKAELYYNENGFPIITNSFKLDFIKEFLNDTSLAKYKRYSEPYVFMVNDDNKIYTITENSKIQNLTKTDYISLKLKIQDISFIYEQLSEDLKNENLIAHGLRSLNWDKLIDYHFENTNLGIEYFVSQDSIAKVEESLKDNGILYLSTPIFNKTLDLAFMDIEGSITGETIIFKKIEDRWSVKEITNEWIR</sequence>
<gene>
    <name evidence="1" type="ORF">V1468_00675</name>
</gene>
<evidence type="ECO:0000313" key="1">
    <source>
        <dbReference type="EMBL" id="MEF3077501.1"/>
    </source>
</evidence>
<evidence type="ECO:0000313" key="2">
    <source>
        <dbReference type="Proteomes" id="UP001356704"/>
    </source>
</evidence>
<organism evidence="1 2">
    <name type="scientific">Winogradskyella poriferorum</name>
    <dbReference type="NCBI Taxonomy" id="307627"/>
    <lineage>
        <taxon>Bacteria</taxon>
        <taxon>Pseudomonadati</taxon>
        <taxon>Bacteroidota</taxon>
        <taxon>Flavobacteriia</taxon>
        <taxon>Flavobacteriales</taxon>
        <taxon>Flavobacteriaceae</taxon>
        <taxon>Winogradskyella</taxon>
    </lineage>
</organism>
<name>A0ABU7W0J4_9FLAO</name>